<evidence type="ECO:0000256" key="1">
    <source>
        <dbReference type="ARBA" id="ARBA00004141"/>
    </source>
</evidence>
<feature type="transmembrane region" description="Helical" evidence="8">
    <location>
        <begin position="318"/>
        <end position="336"/>
    </location>
</feature>
<reference evidence="10" key="1">
    <citation type="journal article" date="2020" name="Stud. Mycol.">
        <title>101 Dothideomycetes genomes: a test case for predicting lifestyles and emergence of pathogens.</title>
        <authorList>
            <person name="Haridas S."/>
            <person name="Albert R."/>
            <person name="Binder M."/>
            <person name="Bloem J."/>
            <person name="Labutti K."/>
            <person name="Salamov A."/>
            <person name="Andreopoulos B."/>
            <person name="Baker S."/>
            <person name="Barry K."/>
            <person name="Bills G."/>
            <person name="Bluhm B."/>
            <person name="Cannon C."/>
            <person name="Castanera R."/>
            <person name="Culley D."/>
            <person name="Daum C."/>
            <person name="Ezra D."/>
            <person name="Gonzalez J."/>
            <person name="Henrissat B."/>
            <person name="Kuo A."/>
            <person name="Liang C."/>
            <person name="Lipzen A."/>
            <person name="Lutzoni F."/>
            <person name="Magnuson J."/>
            <person name="Mondo S."/>
            <person name="Nolan M."/>
            <person name="Ohm R."/>
            <person name="Pangilinan J."/>
            <person name="Park H.-J."/>
            <person name="Ramirez L."/>
            <person name="Alfaro M."/>
            <person name="Sun H."/>
            <person name="Tritt A."/>
            <person name="Yoshinaga Y."/>
            <person name="Zwiers L.-H."/>
            <person name="Turgeon B."/>
            <person name="Goodwin S."/>
            <person name="Spatafora J."/>
            <person name="Crous P."/>
            <person name="Grigoriev I."/>
        </authorList>
    </citation>
    <scope>NUCLEOTIDE SEQUENCE</scope>
    <source>
        <strain evidence="10">SCOH1-5</strain>
    </source>
</reference>
<feature type="compositionally biased region" description="Polar residues" evidence="7">
    <location>
        <begin position="210"/>
        <end position="222"/>
    </location>
</feature>
<evidence type="ECO:0000256" key="8">
    <source>
        <dbReference type="SAM" id="Phobius"/>
    </source>
</evidence>
<feature type="transmembrane region" description="Helical" evidence="8">
    <location>
        <begin position="288"/>
        <end position="306"/>
    </location>
</feature>
<feature type="transmembrane region" description="Helical" evidence="8">
    <location>
        <begin position="64"/>
        <end position="82"/>
    </location>
</feature>
<evidence type="ECO:0000259" key="9">
    <source>
        <dbReference type="PROSITE" id="PS50850"/>
    </source>
</evidence>
<name>A0A6A6FFP1_9PEZI</name>
<gene>
    <name evidence="10" type="ORF">CERZMDRAFT_59132</name>
</gene>
<dbReference type="AlphaFoldDB" id="A0A6A6FFP1"/>
<dbReference type="Gene3D" id="1.20.1250.20">
    <property type="entry name" value="MFS general substrate transporter like domains"/>
    <property type="match status" value="1"/>
</dbReference>
<evidence type="ECO:0000256" key="6">
    <source>
        <dbReference type="ARBA" id="ARBA00023136"/>
    </source>
</evidence>
<dbReference type="OrthoDB" id="5086884at2759"/>
<evidence type="ECO:0000256" key="4">
    <source>
        <dbReference type="ARBA" id="ARBA00022692"/>
    </source>
</evidence>
<dbReference type="CDD" id="cd17325">
    <property type="entry name" value="MFS_MdtG_SLC18_like"/>
    <property type="match status" value="1"/>
</dbReference>
<evidence type="ECO:0000256" key="5">
    <source>
        <dbReference type="ARBA" id="ARBA00022989"/>
    </source>
</evidence>
<organism evidence="10 11">
    <name type="scientific">Cercospora zeae-maydis SCOH1-5</name>
    <dbReference type="NCBI Taxonomy" id="717836"/>
    <lineage>
        <taxon>Eukaryota</taxon>
        <taxon>Fungi</taxon>
        <taxon>Dikarya</taxon>
        <taxon>Ascomycota</taxon>
        <taxon>Pezizomycotina</taxon>
        <taxon>Dothideomycetes</taxon>
        <taxon>Dothideomycetidae</taxon>
        <taxon>Mycosphaerellales</taxon>
        <taxon>Mycosphaerellaceae</taxon>
        <taxon>Cercospora</taxon>
    </lineage>
</organism>
<feature type="transmembrane region" description="Helical" evidence="8">
    <location>
        <begin position="21"/>
        <end position="44"/>
    </location>
</feature>
<dbReference type="SUPFAM" id="SSF103473">
    <property type="entry name" value="MFS general substrate transporter"/>
    <property type="match status" value="1"/>
</dbReference>
<evidence type="ECO:0000313" key="10">
    <source>
        <dbReference type="EMBL" id="KAF2212211.1"/>
    </source>
</evidence>
<proteinExistence type="inferred from homology"/>
<dbReference type="PANTHER" id="PTHR23506">
    <property type="entry name" value="GH10249P"/>
    <property type="match status" value="1"/>
</dbReference>
<dbReference type="InterPro" id="IPR050930">
    <property type="entry name" value="MFS_Vesicular_Transporter"/>
</dbReference>
<evidence type="ECO:0000256" key="2">
    <source>
        <dbReference type="ARBA" id="ARBA00006829"/>
    </source>
</evidence>
<comment type="similarity">
    <text evidence="2">Belongs to the major facilitator superfamily. Vesicular transporter family.</text>
</comment>
<dbReference type="PANTHER" id="PTHR23506:SF35">
    <property type="entry name" value="MAJOR FACILITATOR SUPERFAMILY (MFS) PROFILE DOMAIN-CONTAINING PROTEIN-RELATED"/>
    <property type="match status" value="1"/>
</dbReference>
<dbReference type="Proteomes" id="UP000799539">
    <property type="component" value="Unassembled WGS sequence"/>
</dbReference>
<feature type="region of interest" description="Disordered" evidence="7">
    <location>
        <begin position="208"/>
        <end position="234"/>
    </location>
</feature>
<dbReference type="InterPro" id="IPR011701">
    <property type="entry name" value="MFS"/>
</dbReference>
<protein>
    <recommendedName>
        <fullName evidence="9">Major facilitator superfamily (MFS) profile domain-containing protein</fullName>
    </recommendedName>
</protein>
<keyword evidence="4 8" id="KW-0812">Transmembrane</keyword>
<evidence type="ECO:0000256" key="7">
    <source>
        <dbReference type="SAM" id="MobiDB-lite"/>
    </source>
</evidence>
<dbReference type="EMBL" id="ML992673">
    <property type="protein sequence ID" value="KAF2212211.1"/>
    <property type="molecule type" value="Genomic_DNA"/>
</dbReference>
<feature type="transmembrane region" description="Helical" evidence="8">
    <location>
        <begin position="428"/>
        <end position="449"/>
    </location>
</feature>
<feature type="transmembrane region" description="Helical" evidence="8">
    <location>
        <begin position="94"/>
        <end position="117"/>
    </location>
</feature>
<dbReference type="InterPro" id="IPR001958">
    <property type="entry name" value="Tet-R_TetA/multi-R_MdtG-like"/>
</dbReference>
<dbReference type="PRINTS" id="PR01035">
    <property type="entry name" value="TCRTETA"/>
</dbReference>
<keyword evidence="6 8" id="KW-0472">Membrane</keyword>
<dbReference type="GO" id="GO:0022857">
    <property type="term" value="F:transmembrane transporter activity"/>
    <property type="evidence" value="ECO:0007669"/>
    <property type="project" value="InterPro"/>
</dbReference>
<keyword evidence="11" id="KW-1185">Reference proteome</keyword>
<feature type="compositionally biased region" description="Acidic residues" evidence="7">
    <location>
        <begin position="225"/>
        <end position="234"/>
    </location>
</feature>
<dbReference type="PROSITE" id="PS50850">
    <property type="entry name" value="MFS"/>
    <property type="match status" value="1"/>
</dbReference>
<evidence type="ECO:0000313" key="11">
    <source>
        <dbReference type="Proteomes" id="UP000799539"/>
    </source>
</evidence>
<feature type="transmembrane region" description="Helical" evidence="8">
    <location>
        <begin position="181"/>
        <end position="201"/>
    </location>
</feature>
<comment type="subcellular location">
    <subcellularLocation>
        <location evidence="1">Membrane</location>
        <topology evidence="1">Multi-pass membrane protein</topology>
    </subcellularLocation>
</comment>
<feature type="transmembrane region" description="Helical" evidence="8">
    <location>
        <begin position="152"/>
        <end position="175"/>
    </location>
</feature>
<dbReference type="InterPro" id="IPR036259">
    <property type="entry name" value="MFS_trans_sf"/>
</dbReference>
<keyword evidence="3" id="KW-0813">Transport</keyword>
<accession>A0A6A6FFP1</accession>
<evidence type="ECO:0000256" key="3">
    <source>
        <dbReference type="ARBA" id="ARBA00022448"/>
    </source>
</evidence>
<keyword evidence="5 8" id="KW-1133">Transmembrane helix</keyword>
<feature type="transmembrane region" description="Helical" evidence="8">
    <location>
        <begin position="251"/>
        <end position="276"/>
    </location>
</feature>
<dbReference type="Pfam" id="PF07690">
    <property type="entry name" value="MFS_1"/>
    <property type="match status" value="1"/>
</dbReference>
<dbReference type="InterPro" id="IPR020846">
    <property type="entry name" value="MFS_dom"/>
</dbReference>
<feature type="transmembrane region" description="Helical" evidence="8">
    <location>
        <begin position="400"/>
        <end position="422"/>
    </location>
</feature>
<dbReference type="GO" id="GO:0016020">
    <property type="term" value="C:membrane"/>
    <property type="evidence" value="ECO:0007669"/>
    <property type="project" value="UniProtKB-SubCell"/>
</dbReference>
<feature type="domain" description="Major facilitator superfamily (MFS) profile" evidence="9">
    <location>
        <begin position="22"/>
        <end position="453"/>
    </location>
</feature>
<feature type="transmembrane region" description="Helical" evidence="8">
    <location>
        <begin position="123"/>
        <end position="140"/>
    </location>
</feature>
<feature type="transmembrane region" description="Helical" evidence="8">
    <location>
        <begin position="356"/>
        <end position="379"/>
    </location>
</feature>
<sequence length="467" mass="50468">MLDTSDAQTPWGYQWRSSTSFIVICIGIALFTESFLFAFLTPSLPYILEVRVHVDPSDIQRQTWQLFTSYGALAIIFALFIGQLSDLFKSRKAPLLLSLGFAFSGTFILAASTQLWGVYVGRTLQSFGGTAAWIVGLATLRDSIDGKYMGRAFGFVHSCVSLGGLSGPAIAGVLLDLAGYWISWGAALLVIFIDIVMRLVMIEQKKEPGHNTSTDEYSTLLPQSPDDDEEEDEDAMSNAQFYKTMLGHGRVLVALSCTTVYSSMIASYSTTIPIHIKEAFGWGSLQAGLLFVGLQGPIIILSPVFGHLRDKVGTRAPATAGFLLLAPIIWLLGAAAETTFPWADTLQHSKATYITAVIGIGCVTNLMSGVGTIELTTAVDKFELENPGIFGRKGGYARSFSLTNVSFSSGLVFGPLISGVLADKIGYYYMNCVLAAICVFMGIVAFCTLSGKEAIAQYDQKVGHEEE</sequence>